<dbReference type="InterPro" id="IPR036990">
    <property type="entry name" value="M14A-like_propep"/>
</dbReference>
<dbReference type="AlphaFoldDB" id="A0A8S4FIJ4"/>
<dbReference type="GO" id="GO:0005615">
    <property type="term" value="C:extracellular space"/>
    <property type="evidence" value="ECO:0007669"/>
    <property type="project" value="TreeGrafter"/>
</dbReference>
<evidence type="ECO:0000256" key="4">
    <source>
        <dbReference type="ARBA" id="ARBA00022525"/>
    </source>
</evidence>
<evidence type="ECO:0000313" key="18">
    <source>
        <dbReference type="EMBL" id="CAG9128280.1"/>
    </source>
</evidence>
<dbReference type="InterPro" id="IPR003146">
    <property type="entry name" value="M14A_act_pep"/>
</dbReference>
<keyword evidence="19" id="KW-1185">Reference proteome</keyword>
<dbReference type="InterPro" id="IPR057247">
    <property type="entry name" value="CARBOXYPEPT_ZN_2"/>
</dbReference>
<protein>
    <recommendedName>
        <fullName evidence="14">Zinc carboxypeptidase A 1</fullName>
    </recommendedName>
</protein>
<comment type="similarity">
    <text evidence="3 15">Belongs to the peptidase M14 family.</text>
</comment>
<dbReference type="PROSITE" id="PS52035">
    <property type="entry name" value="PEPTIDASE_M14"/>
    <property type="match status" value="1"/>
</dbReference>
<comment type="function">
    <text evidence="13">Involved in the digestion of the blood meal.</text>
</comment>
<evidence type="ECO:0000256" key="7">
    <source>
        <dbReference type="ARBA" id="ARBA00022723"/>
    </source>
</evidence>
<evidence type="ECO:0000256" key="11">
    <source>
        <dbReference type="ARBA" id="ARBA00023049"/>
    </source>
</evidence>
<dbReference type="PROSITE" id="PS00132">
    <property type="entry name" value="CARBOXYPEPT_ZN_1"/>
    <property type="match status" value="1"/>
</dbReference>
<dbReference type="SUPFAM" id="SSF53187">
    <property type="entry name" value="Zn-dependent exopeptidases"/>
    <property type="match status" value="1"/>
</dbReference>
<name>A0A8S4FIJ4_PLUXY</name>
<dbReference type="GO" id="GO:0006508">
    <property type="term" value="P:proteolysis"/>
    <property type="evidence" value="ECO:0007669"/>
    <property type="project" value="UniProtKB-KW"/>
</dbReference>
<dbReference type="PRINTS" id="PR00765">
    <property type="entry name" value="CRBOXYPTASEA"/>
</dbReference>
<dbReference type="Gene3D" id="3.30.70.340">
    <property type="entry name" value="Metallocarboxypeptidase-like"/>
    <property type="match status" value="1"/>
</dbReference>
<feature type="active site" description="Proton donor/acceptor" evidence="15">
    <location>
        <position position="376"/>
    </location>
</feature>
<dbReference type="SUPFAM" id="SSF54897">
    <property type="entry name" value="Protease propeptides/inhibitors"/>
    <property type="match status" value="1"/>
</dbReference>
<dbReference type="GO" id="GO:0008270">
    <property type="term" value="F:zinc ion binding"/>
    <property type="evidence" value="ECO:0007669"/>
    <property type="project" value="InterPro"/>
</dbReference>
<evidence type="ECO:0000256" key="8">
    <source>
        <dbReference type="ARBA" id="ARBA00022729"/>
    </source>
</evidence>
<evidence type="ECO:0000256" key="12">
    <source>
        <dbReference type="ARBA" id="ARBA00023157"/>
    </source>
</evidence>
<evidence type="ECO:0000256" key="16">
    <source>
        <dbReference type="SAM" id="SignalP"/>
    </source>
</evidence>
<keyword evidence="10" id="KW-0862">Zinc</keyword>
<feature type="signal peptide" evidence="16">
    <location>
        <begin position="1"/>
        <end position="16"/>
    </location>
</feature>
<dbReference type="InterPro" id="IPR057246">
    <property type="entry name" value="CARBOXYPEPT_ZN_1"/>
</dbReference>
<dbReference type="EMBL" id="CAJHNJ030000035">
    <property type="protein sequence ID" value="CAG9128280.1"/>
    <property type="molecule type" value="Genomic_DNA"/>
</dbReference>
<dbReference type="CDD" id="cd03860">
    <property type="entry name" value="M14_CP_A-B_like"/>
    <property type="match status" value="1"/>
</dbReference>
<dbReference type="SMART" id="SM00631">
    <property type="entry name" value="Zn_pept"/>
    <property type="match status" value="1"/>
</dbReference>
<keyword evidence="9" id="KW-0378">Hydrolase</keyword>
<proteinExistence type="inferred from homology"/>
<evidence type="ECO:0000256" key="15">
    <source>
        <dbReference type="PROSITE-ProRule" id="PRU01379"/>
    </source>
</evidence>
<evidence type="ECO:0000256" key="14">
    <source>
        <dbReference type="ARBA" id="ARBA00069039"/>
    </source>
</evidence>
<keyword evidence="5" id="KW-0121">Carboxypeptidase</keyword>
<evidence type="ECO:0000256" key="13">
    <source>
        <dbReference type="ARBA" id="ARBA00057299"/>
    </source>
</evidence>
<reference evidence="18" key="1">
    <citation type="submission" date="2020-11" db="EMBL/GenBank/DDBJ databases">
        <authorList>
            <person name="Whiteford S."/>
        </authorList>
    </citation>
    <scope>NUCLEOTIDE SEQUENCE</scope>
</reference>
<dbReference type="Pfam" id="PF02244">
    <property type="entry name" value="Propep_M14"/>
    <property type="match status" value="1"/>
</dbReference>
<keyword evidence="11" id="KW-0482">Metalloprotease</keyword>
<dbReference type="InterPro" id="IPR000834">
    <property type="entry name" value="Peptidase_M14"/>
</dbReference>
<evidence type="ECO:0000256" key="1">
    <source>
        <dbReference type="ARBA" id="ARBA00001947"/>
    </source>
</evidence>
<dbReference type="FunFam" id="3.40.630.10:FF:000040">
    <property type="entry name" value="zinc carboxypeptidase"/>
    <property type="match status" value="1"/>
</dbReference>
<dbReference type="FunFam" id="3.30.70.340:FF:000002">
    <property type="entry name" value="Carboxypeptidase A"/>
    <property type="match status" value="1"/>
</dbReference>
<comment type="subcellular location">
    <subcellularLocation>
        <location evidence="2">Secreted</location>
    </subcellularLocation>
</comment>
<keyword evidence="4" id="KW-0964">Secreted</keyword>
<organism evidence="18 19">
    <name type="scientific">Plutella xylostella</name>
    <name type="common">Diamondback moth</name>
    <name type="synonym">Plutella maculipennis</name>
    <dbReference type="NCBI Taxonomy" id="51655"/>
    <lineage>
        <taxon>Eukaryota</taxon>
        <taxon>Metazoa</taxon>
        <taxon>Ecdysozoa</taxon>
        <taxon>Arthropoda</taxon>
        <taxon>Hexapoda</taxon>
        <taxon>Insecta</taxon>
        <taxon>Pterygota</taxon>
        <taxon>Neoptera</taxon>
        <taxon>Endopterygota</taxon>
        <taxon>Lepidoptera</taxon>
        <taxon>Glossata</taxon>
        <taxon>Ditrysia</taxon>
        <taxon>Yponomeutoidea</taxon>
        <taxon>Plutellidae</taxon>
        <taxon>Plutella</taxon>
    </lineage>
</organism>
<keyword evidence="12" id="KW-1015">Disulfide bond</keyword>
<dbReference type="Pfam" id="PF00246">
    <property type="entry name" value="Peptidase_M14"/>
    <property type="match status" value="1"/>
</dbReference>
<dbReference type="Proteomes" id="UP000653454">
    <property type="component" value="Unassembled WGS sequence"/>
</dbReference>
<dbReference type="PANTHER" id="PTHR11705">
    <property type="entry name" value="PROTEASE FAMILY M14 CARBOXYPEPTIDASE A,B"/>
    <property type="match status" value="1"/>
</dbReference>
<sequence length="423" mass="48221">MLGKTVFVFLVAIVYATDEKVRYDNYTVYKIFPNNGKDIEVLSNLQEKDFRYDFWSEAVPGAEFVEIMAAPADKAELEILAKDYGMKIEIVMSNVQDVIDKQKVARYTSRNIKSMGWDAYYNLNDINNWLDDLVATYPRIVTSIIGGSTYEGRQIKGIKISHGSGRKAVFLEGGIHAREWISPATVNFIAHELLTSNETDTVAAARDFDWYIFPVTNPDGYVWTFENERMWRKNRRPVAFNAIGIDLNRNWNNNWLRIGASAQPISDSYAGPGPFSEIETRTLSEYLRGIADQLELYLSFHSYSELLLLPFGNTTVPYANYNDALNIGRRAMGALSVRYGTSYSVGNIAEIIYAATGGSIDWVKDHLKVPLVYCYELRDKGRFGFMLPEDQILPNNQEVMDSVLDLIHQAKRFGYMSGQRRWP</sequence>
<keyword evidence="7" id="KW-0479">Metal-binding</keyword>
<dbReference type="PROSITE" id="PS00133">
    <property type="entry name" value="CARBOXYPEPT_ZN_2"/>
    <property type="match status" value="1"/>
</dbReference>
<evidence type="ECO:0000259" key="17">
    <source>
        <dbReference type="PROSITE" id="PS52035"/>
    </source>
</evidence>
<comment type="cofactor">
    <cofactor evidence="1">
        <name>Zn(2+)</name>
        <dbReference type="ChEBI" id="CHEBI:29105"/>
    </cofactor>
</comment>
<keyword evidence="6" id="KW-0645">Protease</keyword>
<evidence type="ECO:0000256" key="2">
    <source>
        <dbReference type="ARBA" id="ARBA00004613"/>
    </source>
</evidence>
<gene>
    <name evidence="18" type="ORF">PLXY2_LOCUS9119</name>
</gene>
<comment type="caution">
    <text evidence="18">The sequence shown here is derived from an EMBL/GenBank/DDBJ whole genome shotgun (WGS) entry which is preliminary data.</text>
</comment>
<evidence type="ECO:0000313" key="19">
    <source>
        <dbReference type="Proteomes" id="UP000653454"/>
    </source>
</evidence>
<feature type="chain" id="PRO_5035781543" description="Zinc carboxypeptidase A 1" evidence="16">
    <location>
        <begin position="17"/>
        <end position="423"/>
    </location>
</feature>
<evidence type="ECO:0000256" key="3">
    <source>
        <dbReference type="ARBA" id="ARBA00005988"/>
    </source>
</evidence>
<dbReference type="GO" id="GO:0004181">
    <property type="term" value="F:metallocarboxypeptidase activity"/>
    <property type="evidence" value="ECO:0007669"/>
    <property type="project" value="InterPro"/>
</dbReference>
<keyword evidence="8 16" id="KW-0732">Signal</keyword>
<evidence type="ECO:0000256" key="5">
    <source>
        <dbReference type="ARBA" id="ARBA00022645"/>
    </source>
</evidence>
<dbReference type="Gene3D" id="3.40.630.10">
    <property type="entry name" value="Zn peptidases"/>
    <property type="match status" value="1"/>
</dbReference>
<feature type="domain" description="Peptidase M14" evidence="17">
    <location>
        <begin position="119"/>
        <end position="410"/>
    </location>
</feature>
<accession>A0A8S4FIJ4</accession>
<evidence type="ECO:0000256" key="10">
    <source>
        <dbReference type="ARBA" id="ARBA00022833"/>
    </source>
</evidence>
<evidence type="ECO:0000256" key="9">
    <source>
        <dbReference type="ARBA" id="ARBA00022801"/>
    </source>
</evidence>
<evidence type="ECO:0000256" key="6">
    <source>
        <dbReference type="ARBA" id="ARBA00022670"/>
    </source>
</evidence>
<dbReference type="PANTHER" id="PTHR11705:SF153">
    <property type="entry name" value="ZINC CARBOXYPEPTIDASE A 1-LIKE PROTEIN"/>
    <property type="match status" value="1"/>
</dbReference>